<dbReference type="InterPro" id="IPR027783">
    <property type="entry name" value="Bacterial_PH-related"/>
</dbReference>
<evidence type="ECO:0000259" key="2">
    <source>
        <dbReference type="Pfam" id="PF10882"/>
    </source>
</evidence>
<proteinExistence type="predicted"/>
<name>A0ABS3CJG3_9BACT</name>
<accession>A0ABS3CJG3</accession>
<feature type="domain" description="Bacterial Pleckstrin homology" evidence="2">
    <location>
        <begin position="67"/>
        <end position="159"/>
    </location>
</feature>
<dbReference type="RefSeq" id="WP_206586997.1">
    <property type="nucleotide sequence ID" value="NZ_JAFKCU010000003.1"/>
</dbReference>
<dbReference type="Proteomes" id="UP000664480">
    <property type="component" value="Unassembled WGS sequence"/>
</dbReference>
<gene>
    <name evidence="3" type="ORF">J0A69_12780</name>
</gene>
<evidence type="ECO:0000313" key="4">
    <source>
        <dbReference type="Proteomes" id="UP000664480"/>
    </source>
</evidence>
<keyword evidence="1" id="KW-1133">Transmembrane helix</keyword>
<keyword evidence="1" id="KW-0812">Transmembrane</keyword>
<dbReference type="Pfam" id="PF10882">
    <property type="entry name" value="bPH_5"/>
    <property type="match status" value="1"/>
</dbReference>
<keyword evidence="1" id="KW-0472">Membrane</keyword>
<comment type="caution">
    <text evidence="3">The sequence shown here is derived from an EMBL/GenBank/DDBJ whole genome shotgun (WGS) entry which is preliminary data.</text>
</comment>
<reference evidence="3 4" key="1">
    <citation type="submission" date="2021-03" db="EMBL/GenBank/DDBJ databases">
        <title>novel species isolated from a fishpond in China.</title>
        <authorList>
            <person name="Lu H."/>
            <person name="Cai Z."/>
        </authorList>
    </citation>
    <scope>NUCLEOTIDE SEQUENCE [LARGE SCALE GENOMIC DNA]</scope>
    <source>
        <strain evidence="3 4">YJ13C</strain>
    </source>
</reference>
<evidence type="ECO:0000313" key="3">
    <source>
        <dbReference type="EMBL" id="MBN7816316.1"/>
    </source>
</evidence>
<feature type="transmembrane region" description="Helical" evidence="1">
    <location>
        <begin position="43"/>
        <end position="64"/>
    </location>
</feature>
<keyword evidence="4" id="KW-1185">Reference proteome</keyword>
<organism evidence="3 4">
    <name type="scientific">Algoriphagus pacificus</name>
    <dbReference type="NCBI Taxonomy" id="2811234"/>
    <lineage>
        <taxon>Bacteria</taxon>
        <taxon>Pseudomonadati</taxon>
        <taxon>Bacteroidota</taxon>
        <taxon>Cytophagia</taxon>
        <taxon>Cytophagales</taxon>
        <taxon>Cyclobacteriaceae</taxon>
        <taxon>Algoriphagus</taxon>
    </lineage>
</organism>
<sequence>MKYKASMDWVAILITIGVLVLFTFIALKPIWQMMEEEGEFKFSLVYFGVILLFAGIYIGCWIFAPQSYTLNRSELKVNRVIGSVTFKISEIKSIRILEDFESRGTIRTFGVGGLFGYYGKFYIPKIGSSTFYATQRKNKILLELRDGRNIVITPDDLGLYDRLTEYKNS</sequence>
<dbReference type="EMBL" id="JAFKCU010000003">
    <property type="protein sequence ID" value="MBN7816316.1"/>
    <property type="molecule type" value="Genomic_DNA"/>
</dbReference>
<evidence type="ECO:0000256" key="1">
    <source>
        <dbReference type="SAM" id="Phobius"/>
    </source>
</evidence>
<protein>
    <submittedName>
        <fullName evidence="3">PH domain-containing protein</fullName>
    </submittedName>
</protein>
<feature type="transmembrane region" description="Helical" evidence="1">
    <location>
        <begin position="9"/>
        <end position="31"/>
    </location>
</feature>